<dbReference type="RefSeq" id="WP_239128271.1">
    <property type="nucleotide sequence ID" value="NZ_BOOJ01000068.1"/>
</dbReference>
<evidence type="ECO:0000313" key="9">
    <source>
        <dbReference type="EMBL" id="GIH96546.1"/>
    </source>
</evidence>
<gene>
    <name evidence="9" type="ORF">Psi01_71760</name>
</gene>
<feature type="compositionally biased region" description="Basic and acidic residues" evidence="6">
    <location>
        <begin position="171"/>
        <end position="180"/>
    </location>
</feature>
<keyword evidence="2" id="KW-1003">Cell membrane</keyword>
<evidence type="ECO:0000256" key="4">
    <source>
        <dbReference type="ARBA" id="ARBA00022989"/>
    </source>
</evidence>
<evidence type="ECO:0000256" key="1">
    <source>
        <dbReference type="ARBA" id="ARBA00004162"/>
    </source>
</evidence>
<protein>
    <recommendedName>
        <fullName evidence="8">Phage shock protein PspC N-terminal domain-containing protein</fullName>
    </recommendedName>
</protein>
<evidence type="ECO:0000256" key="7">
    <source>
        <dbReference type="SAM" id="Phobius"/>
    </source>
</evidence>
<reference evidence="9 10" key="1">
    <citation type="submission" date="2021-01" db="EMBL/GenBank/DDBJ databases">
        <title>Whole genome shotgun sequence of Planobispora siamensis NBRC 107568.</title>
        <authorList>
            <person name="Komaki H."/>
            <person name="Tamura T."/>
        </authorList>
    </citation>
    <scope>NUCLEOTIDE SEQUENCE [LARGE SCALE GENOMIC DNA]</scope>
    <source>
        <strain evidence="9 10">NBRC 107568</strain>
    </source>
</reference>
<evidence type="ECO:0000313" key="10">
    <source>
        <dbReference type="Proteomes" id="UP000619788"/>
    </source>
</evidence>
<keyword evidence="5 7" id="KW-0472">Membrane</keyword>
<feature type="domain" description="Phage shock protein PspC N-terminal" evidence="8">
    <location>
        <begin position="10"/>
        <end position="67"/>
    </location>
</feature>
<evidence type="ECO:0000256" key="5">
    <source>
        <dbReference type="ARBA" id="ARBA00023136"/>
    </source>
</evidence>
<proteinExistence type="predicted"/>
<dbReference type="PANTHER" id="PTHR33885:SF3">
    <property type="entry name" value="PHAGE SHOCK PROTEIN C"/>
    <property type="match status" value="1"/>
</dbReference>
<organism evidence="9 10">
    <name type="scientific">Planobispora siamensis</name>
    <dbReference type="NCBI Taxonomy" id="936338"/>
    <lineage>
        <taxon>Bacteria</taxon>
        <taxon>Bacillati</taxon>
        <taxon>Actinomycetota</taxon>
        <taxon>Actinomycetes</taxon>
        <taxon>Streptosporangiales</taxon>
        <taxon>Streptosporangiaceae</taxon>
        <taxon>Planobispora</taxon>
    </lineage>
</organism>
<keyword evidence="4 7" id="KW-1133">Transmembrane helix</keyword>
<accession>A0A8J3SPV5</accession>
<evidence type="ECO:0000256" key="3">
    <source>
        <dbReference type="ARBA" id="ARBA00022692"/>
    </source>
</evidence>
<dbReference type="EMBL" id="BOOJ01000068">
    <property type="protein sequence ID" value="GIH96546.1"/>
    <property type="molecule type" value="Genomic_DNA"/>
</dbReference>
<feature type="compositionally biased region" description="Low complexity" evidence="6">
    <location>
        <begin position="121"/>
        <end position="133"/>
    </location>
</feature>
<dbReference type="PANTHER" id="PTHR33885">
    <property type="entry name" value="PHAGE SHOCK PROTEIN C"/>
    <property type="match status" value="1"/>
</dbReference>
<evidence type="ECO:0000256" key="2">
    <source>
        <dbReference type="ARBA" id="ARBA00022475"/>
    </source>
</evidence>
<sequence length="180" mass="19580">MNENDFSGVKQLRRTRDGRIVAGVAAGLGRYVGIDPNIIRAILAVATIFGGLGVALYAIGWLLLPEEGKDRSIVQDLIENNKDNPTWLDAKAKAERGWREGLAKAEQGWARATHNDRTAAPHQGPQGHQGHQGVSYPTHQDPPASYPDYRDPVSPYAGSEPPRYATPQAPRGDDEPKPQA</sequence>
<keyword evidence="10" id="KW-1185">Reference proteome</keyword>
<dbReference type="Pfam" id="PF04024">
    <property type="entry name" value="PspC"/>
    <property type="match status" value="1"/>
</dbReference>
<dbReference type="Proteomes" id="UP000619788">
    <property type="component" value="Unassembled WGS sequence"/>
</dbReference>
<name>A0A8J3SPV5_9ACTN</name>
<feature type="region of interest" description="Disordered" evidence="6">
    <location>
        <begin position="99"/>
        <end position="180"/>
    </location>
</feature>
<evidence type="ECO:0000256" key="6">
    <source>
        <dbReference type="SAM" id="MobiDB-lite"/>
    </source>
</evidence>
<dbReference type="InterPro" id="IPR052027">
    <property type="entry name" value="PspC"/>
</dbReference>
<comment type="subcellular location">
    <subcellularLocation>
        <location evidence="1">Cell membrane</location>
        <topology evidence="1">Single-pass membrane protein</topology>
    </subcellularLocation>
</comment>
<dbReference type="GO" id="GO:0005886">
    <property type="term" value="C:plasma membrane"/>
    <property type="evidence" value="ECO:0007669"/>
    <property type="project" value="UniProtKB-SubCell"/>
</dbReference>
<feature type="transmembrane region" description="Helical" evidence="7">
    <location>
        <begin position="38"/>
        <end position="64"/>
    </location>
</feature>
<dbReference type="InterPro" id="IPR007168">
    <property type="entry name" value="Phageshock_PspC_N"/>
</dbReference>
<dbReference type="AlphaFoldDB" id="A0A8J3SPV5"/>
<comment type="caution">
    <text evidence="9">The sequence shown here is derived from an EMBL/GenBank/DDBJ whole genome shotgun (WGS) entry which is preliminary data.</text>
</comment>
<evidence type="ECO:0000259" key="8">
    <source>
        <dbReference type="Pfam" id="PF04024"/>
    </source>
</evidence>
<keyword evidence="3 7" id="KW-0812">Transmembrane</keyword>